<sequence length="208" mass="23339">QARCKHIFCLFLGCIMMMSANAETTGSSITNLTTFTITSPNVVDSMLSNQSTFGQKKPMKPITVEKRKEGISSNKKPITVEKRKEGISSNKSKQMNLRPTPTLTSITDTIKDLHNPILNQPNGSVKLKPVFNTSTSTSKHFILKLFKRYSNENFLSIENFEKILKHVGVGILLLETSSISSVQIHRQDEEDYNHQNENETHVQIEATG</sequence>
<comment type="caution">
    <text evidence="3">The sequence shown here is derived from an EMBL/GenBank/DDBJ whole genome shotgun (WGS) entry which is preliminary data.</text>
</comment>
<organism evidence="3 4">
    <name type="scientific">Lymnaea stagnalis</name>
    <name type="common">Great pond snail</name>
    <name type="synonym">Helix stagnalis</name>
    <dbReference type="NCBI Taxonomy" id="6523"/>
    <lineage>
        <taxon>Eukaryota</taxon>
        <taxon>Metazoa</taxon>
        <taxon>Spiralia</taxon>
        <taxon>Lophotrochozoa</taxon>
        <taxon>Mollusca</taxon>
        <taxon>Gastropoda</taxon>
        <taxon>Heterobranchia</taxon>
        <taxon>Euthyneura</taxon>
        <taxon>Panpulmonata</taxon>
        <taxon>Hygrophila</taxon>
        <taxon>Lymnaeoidea</taxon>
        <taxon>Lymnaeidae</taxon>
        <taxon>Lymnaea</taxon>
    </lineage>
</organism>
<reference evidence="3 4" key="1">
    <citation type="submission" date="2024-04" db="EMBL/GenBank/DDBJ databases">
        <authorList>
            <consortium name="Genoscope - CEA"/>
            <person name="William W."/>
        </authorList>
    </citation>
    <scope>NUCLEOTIDE SEQUENCE [LARGE SCALE GENOMIC DNA]</scope>
</reference>
<feature type="non-terminal residue" evidence="3">
    <location>
        <position position="1"/>
    </location>
</feature>
<feature type="region of interest" description="Disordered" evidence="1">
    <location>
        <begin position="189"/>
        <end position="208"/>
    </location>
</feature>
<keyword evidence="2" id="KW-0732">Signal</keyword>
<dbReference type="EMBL" id="CAXITT010000074">
    <property type="protein sequence ID" value="CAL1530734.1"/>
    <property type="molecule type" value="Genomic_DNA"/>
</dbReference>
<evidence type="ECO:0000256" key="2">
    <source>
        <dbReference type="SAM" id="SignalP"/>
    </source>
</evidence>
<feature type="compositionally biased region" description="Basic and acidic residues" evidence="1">
    <location>
        <begin position="189"/>
        <end position="202"/>
    </location>
</feature>
<dbReference type="AlphaFoldDB" id="A0AAV2HAC6"/>
<proteinExistence type="predicted"/>
<gene>
    <name evidence="3" type="ORF">GSLYS_00004859001</name>
</gene>
<evidence type="ECO:0000313" key="3">
    <source>
        <dbReference type="EMBL" id="CAL1530734.1"/>
    </source>
</evidence>
<protein>
    <submittedName>
        <fullName evidence="3">Uncharacterized protein</fullName>
    </submittedName>
</protein>
<feature type="chain" id="PRO_5043359914" evidence="2">
    <location>
        <begin position="23"/>
        <end position="208"/>
    </location>
</feature>
<evidence type="ECO:0000256" key="1">
    <source>
        <dbReference type="SAM" id="MobiDB-lite"/>
    </source>
</evidence>
<keyword evidence="4" id="KW-1185">Reference proteome</keyword>
<name>A0AAV2HAC6_LYMST</name>
<evidence type="ECO:0000313" key="4">
    <source>
        <dbReference type="Proteomes" id="UP001497497"/>
    </source>
</evidence>
<accession>A0AAV2HAC6</accession>
<feature type="non-terminal residue" evidence="3">
    <location>
        <position position="208"/>
    </location>
</feature>
<feature type="signal peptide" evidence="2">
    <location>
        <begin position="1"/>
        <end position="22"/>
    </location>
</feature>
<dbReference type="Proteomes" id="UP001497497">
    <property type="component" value="Unassembled WGS sequence"/>
</dbReference>